<dbReference type="InterPro" id="IPR012910">
    <property type="entry name" value="Plug_dom"/>
</dbReference>
<evidence type="ECO:0000259" key="11">
    <source>
        <dbReference type="Pfam" id="PF00593"/>
    </source>
</evidence>
<evidence type="ECO:0000256" key="1">
    <source>
        <dbReference type="ARBA" id="ARBA00004571"/>
    </source>
</evidence>
<dbReference type="AlphaFoldDB" id="A0A3T1CG52"/>
<keyword evidence="2 8" id="KW-0813">Transport</keyword>
<dbReference type="Pfam" id="PF07715">
    <property type="entry name" value="Plug"/>
    <property type="match status" value="1"/>
</dbReference>
<dbReference type="PANTHER" id="PTHR40980:SF3">
    <property type="entry name" value="TONB-DEPENDENT RECEPTOR-LIKE BETA-BARREL DOMAIN-CONTAINING PROTEIN"/>
    <property type="match status" value="1"/>
</dbReference>
<feature type="domain" description="TonB-dependent receptor-like beta-barrel" evidence="11">
    <location>
        <begin position="494"/>
        <end position="977"/>
    </location>
</feature>
<dbReference type="InterPro" id="IPR010104">
    <property type="entry name" value="TonB_rcpt_bac"/>
</dbReference>
<keyword evidence="7 8" id="KW-0998">Cell outer membrane</keyword>
<dbReference type="RefSeq" id="WP_130585952.1">
    <property type="nucleotide sequence ID" value="NZ_AP019389.1"/>
</dbReference>
<dbReference type="NCBIfam" id="TIGR01782">
    <property type="entry name" value="TonB-Xanth-Caul"/>
    <property type="match status" value="1"/>
</dbReference>
<dbReference type="Gene3D" id="2.170.130.10">
    <property type="entry name" value="TonB-dependent receptor, plug domain"/>
    <property type="match status" value="1"/>
</dbReference>
<evidence type="ECO:0000256" key="9">
    <source>
        <dbReference type="RuleBase" id="RU003357"/>
    </source>
</evidence>
<evidence type="ECO:0000256" key="8">
    <source>
        <dbReference type="PROSITE-ProRule" id="PRU01360"/>
    </source>
</evidence>
<dbReference type="EMBL" id="AP019389">
    <property type="protein sequence ID" value="BBI19908.1"/>
    <property type="molecule type" value="Genomic_DNA"/>
</dbReference>
<comment type="similarity">
    <text evidence="8 9">Belongs to the TonB-dependent receptor family.</text>
</comment>
<evidence type="ECO:0000313" key="13">
    <source>
        <dbReference type="EMBL" id="BBI19908.1"/>
    </source>
</evidence>
<dbReference type="SUPFAM" id="SSF56935">
    <property type="entry name" value="Porins"/>
    <property type="match status" value="1"/>
</dbReference>
<keyword evidence="10" id="KW-0732">Signal</keyword>
<dbReference type="PROSITE" id="PS52016">
    <property type="entry name" value="TONB_DEPENDENT_REC_3"/>
    <property type="match status" value="1"/>
</dbReference>
<gene>
    <name evidence="13" type="ORF">EKJ_07550</name>
</gene>
<accession>A0A3T1CG52</accession>
<evidence type="ECO:0000256" key="3">
    <source>
        <dbReference type="ARBA" id="ARBA00022452"/>
    </source>
</evidence>
<dbReference type="GO" id="GO:0009279">
    <property type="term" value="C:cell outer membrane"/>
    <property type="evidence" value="ECO:0007669"/>
    <property type="project" value="UniProtKB-SubCell"/>
</dbReference>
<keyword evidence="4 8" id="KW-0812">Transmembrane</keyword>
<dbReference type="PANTHER" id="PTHR40980">
    <property type="entry name" value="PLUG DOMAIN-CONTAINING PROTEIN"/>
    <property type="match status" value="1"/>
</dbReference>
<dbReference type="InterPro" id="IPR039426">
    <property type="entry name" value="TonB-dep_rcpt-like"/>
</dbReference>
<dbReference type="InterPro" id="IPR000531">
    <property type="entry name" value="Beta-barrel_TonB"/>
</dbReference>
<reference evidence="13 14" key="1">
    <citation type="submission" date="2019-01" db="EMBL/GenBank/DDBJ databases">
        <title>Complete genome sequence of Erythrobacter flavus KJ5.</title>
        <authorList>
            <person name="Kanesaki Y."/>
            <person name="Brotosudarmo T."/>
            <person name="Moriuchi R."/>
            <person name="Awai K."/>
        </authorList>
    </citation>
    <scope>NUCLEOTIDE SEQUENCE [LARGE SCALE GENOMIC DNA]</scope>
    <source>
        <strain evidence="13 14">KJ5</strain>
    </source>
</reference>
<dbReference type="InterPro" id="IPR037066">
    <property type="entry name" value="Plug_dom_sf"/>
</dbReference>
<feature type="chain" id="PRO_5019448608" description="TonB-dependent receptor" evidence="10">
    <location>
        <begin position="29"/>
        <end position="1011"/>
    </location>
</feature>
<keyword evidence="6 8" id="KW-0472">Membrane</keyword>
<organism evidence="13 14">
    <name type="scientific">Qipengyuania flava</name>
    <dbReference type="NCBI Taxonomy" id="192812"/>
    <lineage>
        <taxon>Bacteria</taxon>
        <taxon>Pseudomonadati</taxon>
        <taxon>Pseudomonadota</taxon>
        <taxon>Alphaproteobacteria</taxon>
        <taxon>Sphingomonadales</taxon>
        <taxon>Erythrobacteraceae</taxon>
        <taxon>Qipengyuania</taxon>
    </lineage>
</organism>
<dbReference type="InterPro" id="IPR036942">
    <property type="entry name" value="Beta-barrel_TonB_sf"/>
</dbReference>
<evidence type="ECO:0000259" key="12">
    <source>
        <dbReference type="Pfam" id="PF07715"/>
    </source>
</evidence>
<proteinExistence type="inferred from homology"/>
<evidence type="ECO:0000256" key="4">
    <source>
        <dbReference type="ARBA" id="ARBA00022692"/>
    </source>
</evidence>
<evidence type="ECO:0000313" key="14">
    <source>
        <dbReference type="Proteomes" id="UP000290057"/>
    </source>
</evidence>
<sequence length="1011" mass="107846">MPGYTGRGRPVARNARPFAQFLTGSALAALALPGVAAAQAIEEDAGAVDEIVDDEFANATSDGDVIFVTGIRSSLQSALNEKRDADSLIEVIQAEDIGKLPDQNLAEVLENVTGVQITRTAGVGTGVQIRGTNDNRVEINGVSTVGSGTGRGGINFEDINAAIIASVEVIKAPEAKTVEGSVGGTINLRTIRPLDLSETLLVLRAQGEYSELSDSISPRFAASFGDVWSVGGGEIGLVLAGSYTKQEATSFRPRVDRDNVVLGGTSVTAAGAPGPATPFLGIQFLNQELENFEYETINFAGSLEWAPSDNVKVYFDAIVNDQERRQDSSRVQGSGVSALIRNNVPDSFETVDFGSLDGVALGSIDAALSGTIQPNLAQDDDDPNLRFSSDTGARLTDSKVFRLGTEFETGRFSGRIEASTSRSDSRNPNLSTTLNFINPNVPTDGTSNDNPVPFRYDLTGGALTFGIDFDSPFAPTIDQLLDPANVVLDAVTVGNNRTKNKEDAFRLDGSLDLDGLTGFFTSFDAGYRFNRSSTEFDLVRSTFGTGTIDSSPSGLAFSELLVPGPDNFGEFDGRELAFRNFLLIDPDKAFSDPDGTLDTLQAALLATPNAVVLDDATSDPAGFFDIEETTHSIYGQLNFEAGILRGNAGLRWVTSTVESLGNNVANGVVTPVSARGNYAEWLPRVNLSAELTPDIVLRASYTEDINRPDFDDLSLSVNFPTGPNNAVAIGNPNLAPETVQSFDASVSWYFAPASVISVGFFHKKRKNLFVTQLEDAFEDANGFRDITAPCEQGGIYNPLPDRNVLSPVPGNGLCVPLQTIINDTASTTQTGVEVAFQYDLSQFEDTLGFASGFGILANYTYQDFGGGEATNEASGRGEDIFQAINPGIATPVTAVQGLLDFSPHAYNVTLYYEKFGLSARARYTWRDAFRTLDTAGGATLNSTLGFPVVTGARGQLNASITYDLTDYLNIGVEGVNLTKSRIEQYCVNDGALLCFQGLPDRRITFGATLKL</sequence>
<evidence type="ECO:0000256" key="6">
    <source>
        <dbReference type="ARBA" id="ARBA00023136"/>
    </source>
</evidence>
<feature type="domain" description="TonB-dependent receptor plug" evidence="12">
    <location>
        <begin position="82"/>
        <end position="184"/>
    </location>
</feature>
<keyword evidence="5 9" id="KW-0798">TonB box</keyword>
<evidence type="ECO:0000256" key="5">
    <source>
        <dbReference type="ARBA" id="ARBA00023077"/>
    </source>
</evidence>
<evidence type="ECO:0000256" key="10">
    <source>
        <dbReference type="SAM" id="SignalP"/>
    </source>
</evidence>
<comment type="subcellular location">
    <subcellularLocation>
        <location evidence="1 8">Cell outer membrane</location>
        <topology evidence="1 8">Multi-pass membrane protein</topology>
    </subcellularLocation>
</comment>
<evidence type="ECO:0000256" key="7">
    <source>
        <dbReference type="ARBA" id="ARBA00023237"/>
    </source>
</evidence>
<dbReference type="Pfam" id="PF00593">
    <property type="entry name" value="TonB_dep_Rec_b-barrel"/>
    <property type="match status" value="1"/>
</dbReference>
<dbReference type="Gene3D" id="2.40.170.20">
    <property type="entry name" value="TonB-dependent receptor, beta-barrel domain"/>
    <property type="match status" value="1"/>
</dbReference>
<evidence type="ECO:0000256" key="2">
    <source>
        <dbReference type="ARBA" id="ARBA00022448"/>
    </source>
</evidence>
<dbReference type="Proteomes" id="UP000290057">
    <property type="component" value="Chromosome"/>
</dbReference>
<name>A0A3T1CG52_9SPHN</name>
<keyword evidence="14" id="KW-1185">Reference proteome</keyword>
<protein>
    <recommendedName>
        <fullName evidence="15">TonB-dependent receptor</fullName>
    </recommendedName>
</protein>
<evidence type="ECO:0008006" key="15">
    <source>
        <dbReference type="Google" id="ProtNLM"/>
    </source>
</evidence>
<feature type="signal peptide" evidence="10">
    <location>
        <begin position="1"/>
        <end position="28"/>
    </location>
</feature>
<keyword evidence="3 8" id="KW-1134">Transmembrane beta strand</keyword>